<comment type="caution">
    <text evidence="1">The sequence shown here is derived from an EMBL/GenBank/DDBJ whole genome shotgun (WGS) entry which is preliminary data.</text>
</comment>
<gene>
    <name evidence="1" type="ORF">AVEN_268987_1</name>
</gene>
<protein>
    <submittedName>
        <fullName evidence="1">Uncharacterized protein</fullName>
    </submittedName>
</protein>
<sequence>MGAQAATGCWKISAMRNTNVGHLPLKVNQVCNLPSYIGAKVGLLPQVIARYAKVALTNRRSYISPLSWISLTLDIVGLINKEETKLT</sequence>
<dbReference type="Proteomes" id="UP000499080">
    <property type="component" value="Unassembled WGS sequence"/>
</dbReference>
<evidence type="ECO:0000313" key="1">
    <source>
        <dbReference type="EMBL" id="GBM65357.1"/>
    </source>
</evidence>
<accession>A0A4Y2HJ68</accession>
<proteinExistence type="predicted"/>
<keyword evidence="2" id="KW-1185">Reference proteome</keyword>
<evidence type="ECO:0000313" key="2">
    <source>
        <dbReference type="Proteomes" id="UP000499080"/>
    </source>
</evidence>
<reference evidence="1 2" key="1">
    <citation type="journal article" date="2019" name="Sci. Rep.">
        <title>Orb-weaving spider Araneus ventricosus genome elucidates the spidroin gene catalogue.</title>
        <authorList>
            <person name="Kono N."/>
            <person name="Nakamura H."/>
            <person name="Ohtoshi R."/>
            <person name="Moran D.A.P."/>
            <person name="Shinohara A."/>
            <person name="Yoshida Y."/>
            <person name="Fujiwara M."/>
            <person name="Mori M."/>
            <person name="Tomita M."/>
            <person name="Arakawa K."/>
        </authorList>
    </citation>
    <scope>NUCLEOTIDE SEQUENCE [LARGE SCALE GENOMIC DNA]</scope>
</reference>
<organism evidence="1 2">
    <name type="scientific">Araneus ventricosus</name>
    <name type="common">Orbweaver spider</name>
    <name type="synonym">Epeira ventricosa</name>
    <dbReference type="NCBI Taxonomy" id="182803"/>
    <lineage>
        <taxon>Eukaryota</taxon>
        <taxon>Metazoa</taxon>
        <taxon>Ecdysozoa</taxon>
        <taxon>Arthropoda</taxon>
        <taxon>Chelicerata</taxon>
        <taxon>Arachnida</taxon>
        <taxon>Araneae</taxon>
        <taxon>Araneomorphae</taxon>
        <taxon>Entelegynae</taxon>
        <taxon>Araneoidea</taxon>
        <taxon>Araneidae</taxon>
        <taxon>Araneus</taxon>
    </lineage>
</organism>
<name>A0A4Y2HJ68_ARAVE</name>
<dbReference type="EMBL" id="BGPR01001974">
    <property type="protein sequence ID" value="GBM65357.1"/>
    <property type="molecule type" value="Genomic_DNA"/>
</dbReference>
<dbReference type="AlphaFoldDB" id="A0A4Y2HJ68"/>